<feature type="transmembrane region" description="Helical" evidence="2">
    <location>
        <begin position="16"/>
        <end position="39"/>
    </location>
</feature>
<dbReference type="EMBL" id="CP001344">
    <property type="protein sequence ID" value="ACL44477.1"/>
    <property type="molecule type" value="Genomic_DNA"/>
</dbReference>
<evidence type="ECO:0000256" key="1">
    <source>
        <dbReference type="ARBA" id="ARBA00022531"/>
    </source>
</evidence>
<dbReference type="PANTHER" id="PTHR19271">
    <property type="entry name" value="CYTOCHROME B"/>
    <property type="match status" value="1"/>
</dbReference>
<keyword evidence="2" id="KW-0812">Transmembrane</keyword>
<dbReference type="OrthoDB" id="9804503at2"/>
<dbReference type="PANTHER" id="PTHR19271:SF16">
    <property type="entry name" value="CYTOCHROME B"/>
    <property type="match status" value="1"/>
</dbReference>
<feature type="domain" description="Cytochrome b/b6 N-terminal region profile" evidence="3">
    <location>
        <begin position="1"/>
        <end position="196"/>
    </location>
</feature>
<dbReference type="InterPro" id="IPR005797">
    <property type="entry name" value="Cyt_b/b6_N"/>
</dbReference>
<keyword evidence="2" id="KW-0472">Membrane</keyword>
<keyword evidence="1" id="KW-0602">Photosynthesis</keyword>
<sequence>MVQFLSGPALRRFSTLLAISILTLVAIAGTSGVLLAFYYRPEAGGAYDAVQQITQEIPYGWLVQGLHNIAGNGIIVLGLIQMVVLFLGEQFRRSWLTAWISGILLILAAIGLSWTAMILDWSQIGYWRLSIELGTIQAIPLIGPSLRQIITGGGAIGTVTVEHLYAIHSYILAGIATLLAIVHLAGLVILERQQQAEALVSSAEHPQT</sequence>
<dbReference type="PROSITE" id="PS51002">
    <property type="entry name" value="CYTB_NTER"/>
    <property type="match status" value="1"/>
</dbReference>
<name>B8HUD2_CYAP4</name>
<dbReference type="GO" id="GO:0015979">
    <property type="term" value="P:photosynthesis"/>
    <property type="evidence" value="ECO:0007669"/>
    <property type="project" value="UniProtKB-KW"/>
</dbReference>
<gene>
    <name evidence="4" type="ordered locus">Cyan7425_2116</name>
</gene>
<feature type="transmembrane region" description="Helical" evidence="2">
    <location>
        <begin position="95"/>
        <end position="119"/>
    </location>
</feature>
<reference evidence="4" key="1">
    <citation type="submission" date="2009-01" db="EMBL/GenBank/DDBJ databases">
        <title>Complete sequence of chromosome Cyanothece sp. PCC 7425.</title>
        <authorList>
            <consortium name="US DOE Joint Genome Institute"/>
            <person name="Lucas S."/>
            <person name="Copeland A."/>
            <person name="Lapidus A."/>
            <person name="Glavina del Rio T."/>
            <person name="Dalin E."/>
            <person name="Tice H."/>
            <person name="Bruce D."/>
            <person name="Goodwin L."/>
            <person name="Pitluck S."/>
            <person name="Sims D."/>
            <person name="Meineke L."/>
            <person name="Brettin T."/>
            <person name="Detter J.C."/>
            <person name="Han C."/>
            <person name="Larimer F."/>
            <person name="Land M."/>
            <person name="Hauser L."/>
            <person name="Kyrpides N."/>
            <person name="Ovchinnikova G."/>
            <person name="Liberton M."/>
            <person name="Stoeckel J."/>
            <person name="Banerjee A."/>
            <person name="Singh A."/>
            <person name="Page L."/>
            <person name="Sato H."/>
            <person name="Zhao L."/>
            <person name="Sherman L."/>
            <person name="Pakrasi H."/>
            <person name="Richardson P."/>
        </authorList>
    </citation>
    <scope>NUCLEOTIDE SEQUENCE</scope>
    <source>
        <strain evidence="4">PCC 7425</strain>
    </source>
</reference>
<accession>B8HUD2</accession>
<protein>
    <submittedName>
        <fullName evidence="4">Cytochrome b/b6 domain protein</fullName>
    </submittedName>
</protein>
<dbReference type="SUPFAM" id="SSF81342">
    <property type="entry name" value="Transmembrane di-heme cytochromes"/>
    <property type="match status" value="1"/>
</dbReference>
<dbReference type="GO" id="GO:0016491">
    <property type="term" value="F:oxidoreductase activity"/>
    <property type="evidence" value="ECO:0007669"/>
    <property type="project" value="InterPro"/>
</dbReference>
<dbReference type="GO" id="GO:0009055">
    <property type="term" value="F:electron transfer activity"/>
    <property type="evidence" value="ECO:0007669"/>
    <property type="project" value="InterPro"/>
</dbReference>
<evidence type="ECO:0000259" key="3">
    <source>
        <dbReference type="PROSITE" id="PS51002"/>
    </source>
</evidence>
<feature type="transmembrane region" description="Helical" evidence="2">
    <location>
        <begin position="69"/>
        <end position="88"/>
    </location>
</feature>
<keyword evidence="2" id="KW-1133">Transmembrane helix</keyword>
<dbReference type="GO" id="GO:0022904">
    <property type="term" value="P:respiratory electron transport chain"/>
    <property type="evidence" value="ECO:0007669"/>
    <property type="project" value="InterPro"/>
</dbReference>
<dbReference type="STRING" id="395961.Cyan7425_2116"/>
<dbReference type="InterPro" id="IPR027387">
    <property type="entry name" value="Cytb/b6-like_sf"/>
</dbReference>
<dbReference type="HOGENOM" id="CLU_1319168_0_0_3"/>
<organism evidence="4">
    <name type="scientific">Cyanothece sp. (strain PCC 7425 / ATCC 29141)</name>
    <dbReference type="NCBI Taxonomy" id="395961"/>
    <lineage>
        <taxon>Bacteria</taxon>
        <taxon>Bacillati</taxon>
        <taxon>Cyanobacteriota</taxon>
        <taxon>Cyanophyceae</taxon>
        <taxon>Gomontiellales</taxon>
        <taxon>Cyanothecaceae</taxon>
        <taxon>Cyanothece</taxon>
    </lineage>
</organism>
<proteinExistence type="predicted"/>
<evidence type="ECO:0000256" key="2">
    <source>
        <dbReference type="SAM" id="Phobius"/>
    </source>
</evidence>
<feature type="transmembrane region" description="Helical" evidence="2">
    <location>
        <begin position="167"/>
        <end position="190"/>
    </location>
</feature>
<dbReference type="eggNOG" id="COG1290">
    <property type="taxonomic scope" value="Bacteria"/>
</dbReference>
<dbReference type="KEGG" id="cyn:Cyan7425_2116"/>
<dbReference type="Pfam" id="PF00033">
    <property type="entry name" value="Cytochrome_B"/>
    <property type="match status" value="1"/>
</dbReference>
<evidence type="ECO:0000313" key="4">
    <source>
        <dbReference type="EMBL" id="ACL44477.1"/>
    </source>
</evidence>
<dbReference type="GO" id="GO:0016020">
    <property type="term" value="C:membrane"/>
    <property type="evidence" value="ECO:0007669"/>
    <property type="project" value="InterPro"/>
</dbReference>
<dbReference type="Gene3D" id="1.20.810.10">
    <property type="entry name" value="Cytochrome Bc1 Complex, Chain C"/>
    <property type="match status" value="1"/>
</dbReference>
<dbReference type="AlphaFoldDB" id="B8HUD2"/>
<dbReference type="InterPro" id="IPR016174">
    <property type="entry name" value="Di-haem_cyt_TM"/>
</dbReference>